<evidence type="ECO:0000256" key="1">
    <source>
        <dbReference type="ARBA" id="ARBA00004651"/>
    </source>
</evidence>
<dbReference type="GO" id="GO:0005886">
    <property type="term" value="C:plasma membrane"/>
    <property type="evidence" value="ECO:0007669"/>
    <property type="project" value="UniProtKB-SubCell"/>
</dbReference>
<dbReference type="AlphaFoldDB" id="A0A6P7FWF6"/>
<feature type="transmembrane region" description="Helical" evidence="10">
    <location>
        <begin position="74"/>
        <end position="92"/>
    </location>
</feature>
<dbReference type="OrthoDB" id="6597368at2759"/>
<accession>A0A6P7FWF6</accession>
<feature type="transmembrane region" description="Helical" evidence="10">
    <location>
        <begin position="200"/>
        <end position="221"/>
    </location>
</feature>
<evidence type="ECO:0000256" key="8">
    <source>
        <dbReference type="ARBA" id="ARBA00023170"/>
    </source>
</evidence>
<keyword evidence="3 10" id="KW-0716">Sensory transduction</keyword>
<reference evidence="11" key="1">
    <citation type="submission" date="2025-08" db="UniProtKB">
        <authorList>
            <consortium name="RefSeq"/>
        </authorList>
    </citation>
    <scope>IDENTIFICATION</scope>
    <source>
        <tissue evidence="11">Whole insect</tissue>
    </source>
</reference>
<dbReference type="PANTHER" id="PTHR21137:SF35">
    <property type="entry name" value="ODORANT RECEPTOR 19A-RELATED"/>
    <property type="match status" value="1"/>
</dbReference>
<sequence>MADKEHVEDFFWLNRWILKCVALWKPDNPNKCIQISYAFYRIFVLLYVNFYFTGTELLDLYYNVGNLYEFIKNISVALTHMLGLVKVSFIFFNRNALIKIMKTLSKKNLRYECCPEKDFYPGRISQEYELLGRKCTCIFLSVATIGILASYVPPTLVALQYDENDPDSYIPDYMPYRAWMPFKIDVSTKSYLLAVLYEAIPLYSFAYSIIATDCLFINIINNITMHLRTIRGAMTSIRERTVKKINGPDLTPDGLYNSKELNEKMKQEMNKIIQHLQEVYRVSEDLETVHTGVTLAQIFSTLFIICSCLYLVSTAEEVPDSIFQCDWLTADKDFKNSCLYTMVRAGRPLVFTAGKFVPLTFGTYVSVMKAAYSTFAVIKNTSK</sequence>
<evidence type="ECO:0000256" key="3">
    <source>
        <dbReference type="ARBA" id="ARBA00022606"/>
    </source>
</evidence>
<dbReference type="GO" id="GO:0004984">
    <property type="term" value="F:olfactory receptor activity"/>
    <property type="evidence" value="ECO:0007669"/>
    <property type="project" value="InterPro"/>
</dbReference>
<dbReference type="PANTHER" id="PTHR21137">
    <property type="entry name" value="ODORANT RECEPTOR"/>
    <property type="match status" value="1"/>
</dbReference>
<evidence type="ECO:0000256" key="9">
    <source>
        <dbReference type="ARBA" id="ARBA00023224"/>
    </source>
</evidence>
<dbReference type="InterPro" id="IPR004117">
    <property type="entry name" value="7tm6_olfct_rcpt"/>
</dbReference>
<comment type="subcellular location">
    <subcellularLocation>
        <location evidence="1 10">Cell membrane</location>
        <topology evidence="1 10">Multi-pass membrane protein</topology>
    </subcellularLocation>
</comment>
<feature type="transmembrane region" description="Helical" evidence="10">
    <location>
        <begin position="35"/>
        <end position="54"/>
    </location>
</feature>
<keyword evidence="6 10" id="KW-1133">Transmembrane helix</keyword>
<evidence type="ECO:0000256" key="2">
    <source>
        <dbReference type="ARBA" id="ARBA00022475"/>
    </source>
</evidence>
<dbReference type="GO" id="GO:0005549">
    <property type="term" value="F:odorant binding"/>
    <property type="evidence" value="ECO:0007669"/>
    <property type="project" value="InterPro"/>
</dbReference>
<evidence type="ECO:0000256" key="10">
    <source>
        <dbReference type="RuleBase" id="RU351113"/>
    </source>
</evidence>
<evidence type="ECO:0000313" key="11">
    <source>
        <dbReference type="RefSeq" id="XP_028140849.1"/>
    </source>
</evidence>
<evidence type="ECO:0000256" key="4">
    <source>
        <dbReference type="ARBA" id="ARBA00022692"/>
    </source>
</evidence>
<dbReference type="GO" id="GO:0007165">
    <property type="term" value="P:signal transduction"/>
    <property type="evidence" value="ECO:0007669"/>
    <property type="project" value="UniProtKB-KW"/>
</dbReference>
<gene>
    <name evidence="11" type="primary">LOC114334908</name>
</gene>
<keyword evidence="9 10" id="KW-0807">Transducer</keyword>
<protein>
    <recommendedName>
        <fullName evidence="10">Odorant receptor</fullName>
    </recommendedName>
</protein>
<dbReference type="RefSeq" id="XP_028140849.1">
    <property type="nucleotide sequence ID" value="XM_028285048.1"/>
</dbReference>
<keyword evidence="8 10" id="KW-0675">Receptor</keyword>
<keyword evidence="4 10" id="KW-0812">Transmembrane</keyword>
<evidence type="ECO:0000256" key="7">
    <source>
        <dbReference type="ARBA" id="ARBA00023136"/>
    </source>
</evidence>
<keyword evidence="7 10" id="KW-0472">Membrane</keyword>
<comment type="caution">
    <text evidence="10">Lacks conserved residue(s) required for the propagation of feature annotation.</text>
</comment>
<feature type="transmembrane region" description="Helical" evidence="10">
    <location>
        <begin position="135"/>
        <end position="152"/>
    </location>
</feature>
<evidence type="ECO:0000256" key="5">
    <source>
        <dbReference type="ARBA" id="ARBA00022725"/>
    </source>
</evidence>
<keyword evidence="2" id="KW-1003">Cell membrane</keyword>
<name>A0A6P7FWF6_DIAVI</name>
<dbReference type="KEGG" id="dvv:114334908"/>
<dbReference type="Pfam" id="PF02949">
    <property type="entry name" value="7tm_6"/>
    <property type="match status" value="1"/>
</dbReference>
<dbReference type="InParanoid" id="A0A6P7FWF6"/>
<proteinExistence type="inferred from homology"/>
<organism evidence="11">
    <name type="scientific">Diabrotica virgifera virgifera</name>
    <name type="common">western corn rootworm</name>
    <dbReference type="NCBI Taxonomy" id="50390"/>
    <lineage>
        <taxon>Eukaryota</taxon>
        <taxon>Metazoa</taxon>
        <taxon>Ecdysozoa</taxon>
        <taxon>Arthropoda</taxon>
        <taxon>Hexapoda</taxon>
        <taxon>Insecta</taxon>
        <taxon>Pterygota</taxon>
        <taxon>Neoptera</taxon>
        <taxon>Endopterygota</taxon>
        <taxon>Coleoptera</taxon>
        <taxon>Polyphaga</taxon>
        <taxon>Cucujiformia</taxon>
        <taxon>Chrysomeloidea</taxon>
        <taxon>Chrysomelidae</taxon>
        <taxon>Galerucinae</taxon>
        <taxon>Diabroticina</taxon>
        <taxon>Diabroticites</taxon>
        <taxon>Diabrotica</taxon>
    </lineage>
</organism>
<keyword evidence="5 10" id="KW-0552">Olfaction</keyword>
<evidence type="ECO:0000256" key="6">
    <source>
        <dbReference type="ARBA" id="ARBA00022989"/>
    </source>
</evidence>
<comment type="similarity">
    <text evidence="10">Belongs to the insect chemoreceptor superfamily. Heteromeric odorant receptor channel (TC 1.A.69) family.</text>
</comment>